<dbReference type="Pfam" id="PF01464">
    <property type="entry name" value="SLT"/>
    <property type="match status" value="1"/>
</dbReference>
<dbReference type="Gene3D" id="1.25.20.10">
    <property type="entry name" value="Bacterial muramidases"/>
    <property type="match status" value="1"/>
</dbReference>
<evidence type="ECO:0000256" key="1">
    <source>
        <dbReference type="ARBA" id="ARBA00007734"/>
    </source>
</evidence>
<evidence type="ECO:0000313" key="8">
    <source>
        <dbReference type="Proteomes" id="UP000477911"/>
    </source>
</evidence>
<dbReference type="AlphaFoldDB" id="A0A6L7G8C9"/>
<proteinExistence type="inferred from homology"/>
<dbReference type="InterPro" id="IPR023346">
    <property type="entry name" value="Lysozyme-like_dom_sf"/>
</dbReference>
<evidence type="ECO:0000313" key="7">
    <source>
        <dbReference type="EMBL" id="MXN19827.1"/>
    </source>
</evidence>
<reference evidence="7 8" key="1">
    <citation type="submission" date="2019-12" db="EMBL/GenBank/DDBJ databases">
        <authorList>
            <person name="Li M."/>
        </authorList>
    </citation>
    <scope>NUCLEOTIDE SEQUENCE [LARGE SCALE GENOMIC DNA]</scope>
    <source>
        <strain evidence="7 8">GBMRC 2024</strain>
    </source>
</reference>
<feature type="signal peptide" evidence="5">
    <location>
        <begin position="1"/>
        <end position="20"/>
    </location>
</feature>
<comment type="similarity">
    <text evidence="1">Belongs to the transglycosylase Slt family.</text>
</comment>
<gene>
    <name evidence="7" type="ORF">GR170_18495</name>
</gene>
<name>A0A6L7G8C9_9RHOB</name>
<dbReference type="InterPro" id="IPR008258">
    <property type="entry name" value="Transglycosylase_SLT_dom_1"/>
</dbReference>
<evidence type="ECO:0000256" key="3">
    <source>
        <dbReference type="ARBA" id="ARBA00022729"/>
    </source>
</evidence>
<dbReference type="Proteomes" id="UP000477911">
    <property type="component" value="Unassembled WGS sequence"/>
</dbReference>
<dbReference type="EMBL" id="WUMU01000021">
    <property type="protein sequence ID" value="MXN19827.1"/>
    <property type="molecule type" value="Genomic_DNA"/>
</dbReference>
<dbReference type="RefSeq" id="WP_160895950.1">
    <property type="nucleotide sequence ID" value="NZ_WUMU01000021.1"/>
</dbReference>
<dbReference type="GO" id="GO:0008933">
    <property type="term" value="F:peptidoglycan lytic transglycosylase activity"/>
    <property type="evidence" value="ECO:0007669"/>
    <property type="project" value="InterPro"/>
</dbReference>
<dbReference type="CDD" id="cd13401">
    <property type="entry name" value="Slt70-like"/>
    <property type="match status" value="1"/>
</dbReference>
<dbReference type="SUPFAM" id="SSF53955">
    <property type="entry name" value="Lysozyme-like"/>
    <property type="match status" value="1"/>
</dbReference>
<comment type="caution">
    <text evidence="7">The sequence shown here is derived from an EMBL/GenBank/DDBJ whole genome shotgun (WGS) entry which is preliminary data.</text>
</comment>
<dbReference type="GO" id="GO:0004553">
    <property type="term" value="F:hydrolase activity, hydrolyzing O-glycosyl compounds"/>
    <property type="evidence" value="ECO:0007669"/>
    <property type="project" value="InterPro"/>
</dbReference>
<protein>
    <submittedName>
        <fullName evidence="7">Transglycosylase SLT domain-containing protein</fullName>
    </submittedName>
</protein>
<evidence type="ECO:0000256" key="2">
    <source>
        <dbReference type="ARBA" id="ARBA00009387"/>
    </source>
</evidence>
<comment type="similarity">
    <text evidence="2">Belongs to the virb1 family.</text>
</comment>
<accession>A0A6L7G8C9</accession>
<dbReference type="Gene3D" id="1.10.530.10">
    <property type="match status" value="1"/>
</dbReference>
<dbReference type="InterPro" id="IPR000189">
    <property type="entry name" value="Transglyc_AS"/>
</dbReference>
<dbReference type="GO" id="GO:0042597">
    <property type="term" value="C:periplasmic space"/>
    <property type="evidence" value="ECO:0007669"/>
    <property type="project" value="InterPro"/>
</dbReference>
<evidence type="ECO:0000259" key="6">
    <source>
        <dbReference type="Pfam" id="PF01464"/>
    </source>
</evidence>
<keyword evidence="3 5" id="KW-0732">Signal</keyword>
<feature type="domain" description="Transglycosylase SLT" evidence="6">
    <location>
        <begin position="508"/>
        <end position="609"/>
    </location>
</feature>
<feature type="region of interest" description="Disordered" evidence="4">
    <location>
        <begin position="653"/>
        <end position="673"/>
    </location>
</feature>
<dbReference type="PANTHER" id="PTHR37423">
    <property type="entry name" value="SOLUBLE LYTIC MUREIN TRANSGLYCOSYLASE-RELATED"/>
    <property type="match status" value="1"/>
</dbReference>
<dbReference type="GO" id="GO:0000270">
    <property type="term" value="P:peptidoglycan metabolic process"/>
    <property type="evidence" value="ECO:0007669"/>
    <property type="project" value="InterPro"/>
</dbReference>
<dbReference type="SUPFAM" id="SSF48435">
    <property type="entry name" value="Bacterial muramidases"/>
    <property type="match status" value="1"/>
</dbReference>
<dbReference type="InterPro" id="IPR008939">
    <property type="entry name" value="Lytic_TGlycosylase_superhlx_U"/>
</dbReference>
<feature type="chain" id="PRO_5027026097" evidence="5">
    <location>
        <begin position="21"/>
        <end position="673"/>
    </location>
</feature>
<evidence type="ECO:0000256" key="5">
    <source>
        <dbReference type="SAM" id="SignalP"/>
    </source>
</evidence>
<dbReference type="PANTHER" id="PTHR37423:SF2">
    <property type="entry name" value="MEMBRANE-BOUND LYTIC MUREIN TRANSGLYCOSYLASE C"/>
    <property type="match status" value="1"/>
</dbReference>
<sequence>MIRPPFPALFALSLAFGAFGPGLSVALRAQSLPEAAAAPAPKAPRPLAWAETAADRGDWDRAVQIAQRDGPVAVALITWRKLRTGEGTPEEVLAFLAAHPDWPGLDLLRKRSEAGFAGATSDQIAAFFKGQAPTSGFGALIWSEILEERGQKDQARAVVQQAWRSLVMSEGEQAALREAWPDATAEVDAERLSMLFWAGARDQIADLLPLVTPPLRDLGLARELARAGSDEAPGAIAALPKAQRDDPAIAYGLFRALMDQGQIPAARALLLNQSQSAAGLGNPQAWAGQRRYWARTDFQDGDYADAYAMASDSGLSGGADFADLEWLAGFIALRNMKQPASALSHFEQLRDGVGSPISLGRAWYWIGRAQEALGNDAAARAAYGEGAQYQTTYYGLLAAGRAGLPFDASLAGADPLPDWHVPRIEGSDLLQAALLLEGAGRTGTSDMFLMQMAEGLDEDGLKRLAGFLEARGDAHLLIRLGKGAADRGIILPQAYYALHPLRDMTLPVAPELALSIARRESEFNATAASPVGARGLMQLMPGTADKVARDLGIDHDTAMLTADWRHNATLGAAYLAELGLRFDGNVMMVAAAYNAGPDRVDDWIATYGDPRQPGVDPVDWAEEIPYRETRNYVQRVAESLPVYRARLGRDPLPEPFRQELGGSGLLPLSEEGK</sequence>
<keyword evidence="8" id="KW-1185">Reference proteome</keyword>
<dbReference type="PROSITE" id="PS00922">
    <property type="entry name" value="TRANSGLYCOSYLASE"/>
    <property type="match status" value="1"/>
</dbReference>
<evidence type="ECO:0000256" key="4">
    <source>
        <dbReference type="SAM" id="MobiDB-lite"/>
    </source>
</evidence>
<dbReference type="GO" id="GO:0016020">
    <property type="term" value="C:membrane"/>
    <property type="evidence" value="ECO:0007669"/>
    <property type="project" value="InterPro"/>
</dbReference>
<organism evidence="7 8">
    <name type="scientific">Pseudooceanicola albus</name>
    <dbReference type="NCBI Taxonomy" id="2692189"/>
    <lineage>
        <taxon>Bacteria</taxon>
        <taxon>Pseudomonadati</taxon>
        <taxon>Pseudomonadota</taxon>
        <taxon>Alphaproteobacteria</taxon>
        <taxon>Rhodobacterales</taxon>
        <taxon>Paracoccaceae</taxon>
        <taxon>Pseudooceanicola</taxon>
    </lineage>
</organism>